<dbReference type="EMBL" id="CAKW01000118">
    <property type="protein sequence ID" value="CCJ73917.1"/>
    <property type="molecule type" value="Genomic_DNA"/>
</dbReference>
<sequence length="83" mass="9439">MATLSVTLLVGCIPYPRERPGYIDLCKRQYEFNVDSPNGKQDIILETYLYDHAIPGNYMPEKQGNLLSLLCKAQKHGLNFMCS</sequence>
<gene>
    <name evidence="1" type="ORF">BN137_3306</name>
</gene>
<protein>
    <submittedName>
        <fullName evidence="1">Uncharacterized protein</fullName>
    </submittedName>
</protein>
<evidence type="ECO:0000313" key="2">
    <source>
        <dbReference type="Proteomes" id="UP000009340"/>
    </source>
</evidence>
<dbReference type="RefSeq" id="WP_007678107.1">
    <property type="nucleotide sequence ID" value="NZ_CAKW01000118.1"/>
</dbReference>
<evidence type="ECO:0000313" key="1">
    <source>
        <dbReference type="EMBL" id="CCJ73917.1"/>
    </source>
</evidence>
<reference evidence="1" key="1">
    <citation type="submission" date="2012-07" db="EMBL/GenBank/DDBJ databases">
        <authorList>
            <person name="Cummings C."/>
        </authorList>
    </citation>
    <scope>NUCLEOTIDE SEQUENCE</scope>
    <source>
        <strain evidence="1">1330</strain>
    </source>
</reference>
<comment type="caution">
    <text evidence="1">The sequence shown here is derived from an EMBL/GenBank/DDBJ whole genome shotgun (WGS) entry which is preliminary data.</text>
</comment>
<dbReference type="AlphaFoldDB" id="K8AI39"/>
<accession>K8AI39</accession>
<name>K8AI39_9ENTR</name>
<proteinExistence type="predicted"/>
<organism evidence="1 2">
    <name type="scientific">Cronobacter condimenti 1330</name>
    <dbReference type="NCBI Taxonomy" id="1073999"/>
    <lineage>
        <taxon>Bacteria</taxon>
        <taxon>Pseudomonadati</taxon>
        <taxon>Pseudomonadota</taxon>
        <taxon>Gammaproteobacteria</taxon>
        <taxon>Enterobacterales</taxon>
        <taxon>Enterobacteriaceae</taxon>
        <taxon>Cronobacter</taxon>
    </lineage>
</organism>
<dbReference type="Proteomes" id="UP000009340">
    <property type="component" value="Unassembled WGS sequence"/>
</dbReference>